<evidence type="ECO:0000256" key="4">
    <source>
        <dbReference type="ARBA" id="ARBA00023163"/>
    </source>
</evidence>
<dbReference type="InterPro" id="IPR013324">
    <property type="entry name" value="RNA_pol_sigma_r3/r4-like"/>
</dbReference>
<dbReference type="NCBIfam" id="TIGR02937">
    <property type="entry name" value="sigma70-ECF"/>
    <property type="match status" value="1"/>
</dbReference>
<reference evidence="8" key="1">
    <citation type="submission" date="2011-04" db="EMBL/GenBank/DDBJ databases">
        <title>The complete genome of Treponema brennaborense DSM 12168.</title>
        <authorList>
            <person name="Lucas S."/>
            <person name="Han J."/>
            <person name="Lapidus A."/>
            <person name="Bruce D."/>
            <person name="Goodwin L."/>
            <person name="Pitluck S."/>
            <person name="Peters L."/>
            <person name="Kyrpides N."/>
            <person name="Mavromatis K."/>
            <person name="Ivanova N."/>
            <person name="Mikhailova N."/>
            <person name="Pagani I."/>
            <person name="Teshima H."/>
            <person name="Detter J.C."/>
            <person name="Tapia R."/>
            <person name="Han C."/>
            <person name="Land M."/>
            <person name="Hauser L."/>
            <person name="Markowitz V."/>
            <person name="Cheng J.-F."/>
            <person name="Hugenholtz P."/>
            <person name="Woyke T."/>
            <person name="Wu D."/>
            <person name="Gronow S."/>
            <person name="Wellnitz S."/>
            <person name="Brambilla E."/>
            <person name="Klenk H.-P."/>
            <person name="Eisen J.A."/>
        </authorList>
    </citation>
    <scope>NUCLEOTIDE SEQUENCE [LARGE SCALE GENOMIC DNA]</scope>
    <source>
        <strain evidence="8">DSM 12168 / CIP 105900 / DD5/3</strain>
    </source>
</reference>
<comment type="similarity">
    <text evidence="1">Belongs to the sigma-70 factor family. ECF subfamily.</text>
</comment>
<dbReference type="InterPro" id="IPR039425">
    <property type="entry name" value="RNA_pol_sigma-70-like"/>
</dbReference>
<feature type="domain" description="RNA polymerase sigma-70 region 2" evidence="5">
    <location>
        <begin position="36"/>
        <end position="102"/>
    </location>
</feature>
<dbReference type="PANTHER" id="PTHR43133:SF51">
    <property type="entry name" value="RNA POLYMERASE SIGMA FACTOR"/>
    <property type="match status" value="1"/>
</dbReference>
<evidence type="ECO:0000313" key="8">
    <source>
        <dbReference type="Proteomes" id="UP000006546"/>
    </source>
</evidence>
<proteinExistence type="inferred from homology"/>
<dbReference type="HOGENOM" id="CLU_047691_3_0_12"/>
<dbReference type="STRING" id="906968.Trebr_0523"/>
<dbReference type="Gene3D" id="1.10.1740.10">
    <property type="match status" value="1"/>
</dbReference>
<evidence type="ECO:0000259" key="6">
    <source>
        <dbReference type="Pfam" id="PF08281"/>
    </source>
</evidence>
<dbReference type="InterPro" id="IPR014284">
    <property type="entry name" value="RNA_pol_sigma-70_dom"/>
</dbReference>
<dbReference type="SUPFAM" id="SSF88659">
    <property type="entry name" value="Sigma3 and sigma4 domains of RNA polymerase sigma factors"/>
    <property type="match status" value="1"/>
</dbReference>
<keyword evidence="8" id="KW-1185">Reference proteome</keyword>
<evidence type="ECO:0000259" key="5">
    <source>
        <dbReference type="Pfam" id="PF04542"/>
    </source>
</evidence>
<dbReference type="Gene3D" id="1.10.10.10">
    <property type="entry name" value="Winged helix-like DNA-binding domain superfamily/Winged helix DNA-binding domain"/>
    <property type="match status" value="1"/>
</dbReference>
<sequence length="191" mass="21967">MANPEHSRTVAAAREKRDIFLARAAAAGNSAAFAELVALYRRRVAALGMSFFKNQSDTEDFVQDVFIKAYTKLATFRGDSLFSTWLTRIAYNTAVNSIKRRKEYLPIADENALFDLDWTPEERQLRRITVEAVREAMAELPKRFAMCLDMYFFYDMAYSEICEVIGLPMNTVKSHIFRAKKILREKLADIV</sequence>
<evidence type="ECO:0000256" key="3">
    <source>
        <dbReference type="ARBA" id="ARBA00023082"/>
    </source>
</evidence>
<dbReference type="InterPro" id="IPR036388">
    <property type="entry name" value="WH-like_DNA-bd_sf"/>
</dbReference>
<dbReference type="RefSeq" id="WP_013757685.1">
    <property type="nucleotide sequence ID" value="NC_015500.1"/>
</dbReference>
<dbReference type="GO" id="GO:0003677">
    <property type="term" value="F:DNA binding"/>
    <property type="evidence" value="ECO:0007669"/>
    <property type="project" value="InterPro"/>
</dbReference>
<dbReference type="SUPFAM" id="SSF88946">
    <property type="entry name" value="Sigma2 domain of RNA polymerase sigma factors"/>
    <property type="match status" value="1"/>
</dbReference>
<gene>
    <name evidence="7" type="ordered locus">Trebr_0523</name>
</gene>
<accession>F4LPF5</accession>
<dbReference type="InterPro" id="IPR007627">
    <property type="entry name" value="RNA_pol_sigma70_r2"/>
</dbReference>
<dbReference type="Pfam" id="PF08281">
    <property type="entry name" value="Sigma70_r4_2"/>
    <property type="match status" value="1"/>
</dbReference>
<evidence type="ECO:0000313" key="7">
    <source>
        <dbReference type="EMBL" id="AEE15966.1"/>
    </source>
</evidence>
<organism evidence="7 8">
    <name type="scientific">Treponema brennaborense (strain DSM 12168 / CIP 105900 / DD5/3)</name>
    <dbReference type="NCBI Taxonomy" id="906968"/>
    <lineage>
        <taxon>Bacteria</taxon>
        <taxon>Pseudomonadati</taxon>
        <taxon>Spirochaetota</taxon>
        <taxon>Spirochaetia</taxon>
        <taxon>Spirochaetales</taxon>
        <taxon>Treponemataceae</taxon>
        <taxon>Treponema</taxon>
    </lineage>
</organism>
<dbReference type="InterPro" id="IPR013325">
    <property type="entry name" value="RNA_pol_sigma_r2"/>
</dbReference>
<keyword evidence="2" id="KW-0805">Transcription regulation</keyword>
<dbReference type="Pfam" id="PF04542">
    <property type="entry name" value="Sigma70_r2"/>
    <property type="match status" value="1"/>
</dbReference>
<dbReference type="PANTHER" id="PTHR43133">
    <property type="entry name" value="RNA POLYMERASE ECF-TYPE SIGMA FACTO"/>
    <property type="match status" value="1"/>
</dbReference>
<dbReference type="KEGG" id="tbe:Trebr_0523"/>
<evidence type="ECO:0000256" key="2">
    <source>
        <dbReference type="ARBA" id="ARBA00023015"/>
    </source>
</evidence>
<dbReference type="GO" id="GO:0006352">
    <property type="term" value="P:DNA-templated transcription initiation"/>
    <property type="evidence" value="ECO:0007669"/>
    <property type="project" value="InterPro"/>
</dbReference>
<dbReference type="AlphaFoldDB" id="F4LPF5"/>
<dbReference type="CDD" id="cd06171">
    <property type="entry name" value="Sigma70_r4"/>
    <property type="match status" value="1"/>
</dbReference>
<dbReference type="InterPro" id="IPR013249">
    <property type="entry name" value="RNA_pol_sigma70_r4_t2"/>
</dbReference>
<dbReference type="eggNOG" id="COG1595">
    <property type="taxonomic scope" value="Bacteria"/>
</dbReference>
<dbReference type="EMBL" id="CP002696">
    <property type="protein sequence ID" value="AEE15966.1"/>
    <property type="molecule type" value="Genomic_DNA"/>
</dbReference>
<dbReference type="GO" id="GO:0016987">
    <property type="term" value="F:sigma factor activity"/>
    <property type="evidence" value="ECO:0007669"/>
    <property type="project" value="UniProtKB-KW"/>
</dbReference>
<keyword evidence="4" id="KW-0804">Transcription</keyword>
<name>F4LPF5_TREBD</name>
<evidence type="ECO:0000256" key="1">
    <source>
        <dbReference type="ARBA" id="ARBA00010641"/>
    </source>
</evidence>
<dbReference type="OrthoDB" id="9784984at2"/>
<feature type="domain" description="RNA polymerase sigma factor 70 region 4 type 2" evidence="6">
    <location>
        <begin position="131"/>
        <end position="182"/>
    </location>
</feature>
<dbReference type="Proteomes" id="UP000006546">
    <property type="component" value="Chromosome"/>
</dbReference>
<protein>
    <submittedName>
        <fullName evidence="7">RNA polymerase, sigma-24 subunit, ECF subfamily</fullName>
    </submittedName>
</protein>
<keyword evidence="3" id="KW-0731">Sigma factor</keyword>